<keyword evidence="1" id="KW-0378">Hydrolase</keyword>
<dbReference type="GO" id="GO:0009229">
    <property type="term" value="P:thiamine diphosphate biosynthetic process"/>
    <property type="evidence" value="ECO:0007669"/>
    <property type="project" value="UniProtKB-UniPathway"/>
</dbReference>
<feature type="domain" description="Thiaminase-2/PQQC" evidence="3">
    <location>
        <begin position="10"/>
        <end position="211"/>
    </location>
</feature>
<dbReference type="InterPro" id="IPR016084">
    <property type="entry name" value="Haem_Oase-like_multi-hlx"/>
</dbReference>
<dbReference type="CDD" id="cd19358">
    <property type="entry name" value="TenA_E_Spr0628-like"/>
    <property type="match status" value="1"/>
</dbReference>
<evidence type="ECO:0000313" key="4">
    <source>
        <dbReference type="EMBL" id="QGY31698.1"/>
    </source>
</evidence>
<dbReference type="EC" id="3.5.99.2" evidence="1"/>
<comment type="catalytic activity">
    <reaction evidence="1">
        <text>thiamine + H2O = 5-(2-hydroxyethyl)-4-methylthiazole + 4-amino-5-hydroxymethyl-2-methylpyrimidine + H(+)</text>
        <dbReference type="Rhea" id="RHEA:17509"/>
        <dbReference type="ChEBI" id="CHEBI:15377"/>
        <dbReference type="ChEBI" id="CHEBI:15378"/>
        <dbReference type="ChEBI" id="CHEBI:16892"/>
        <dbReference type="ChEBI" id="CHEBI:17957"/>
        <dbReference type="ChEBI" id="CHEBI:18385"/>
        <dbReference type="EC" id="3.5.99.2"/>
    </reaction>
</comment>
<dbReference type="GO" id="GO:0005829">
    <property type="term" value="C:cytosol"/>
    <property type="evidence" value="ECO:0007669"/>
    <property type="project" value="TreeGrafter"/>
</dbReference>
<comment type="catalytic activity">
    <reaction evidence="1">
        <text>4-amino-5-aminomethyl-2-methylpyrimidine + H2O = 4-amino-5-hydroxymethyl-2-methylpyrimidine + NH4(+)</text>
        <dbReference type="Rhea" id="RHEA:31799"/>
        <dbReference type="ChEBI" id="CHEBI:15377"/>
        <dbReference type="ChEBI" id="CHEBI:16892"/>
        <dbReference type="ChEBI" id="CHEBI:28938"/>
        <dbReference type="ChEBI" id="CHEBI:63416"/>
        <dbReference type="EC" id="3.5.99.2"/>
    </reaction>
</comment>
<dbReference type="InterPro" id="IPR004305">
    <property type="entry name" value="Thiaminase-2/PQQC"/>
</dbReference>
<keyword evidence="1" id="KW-0784">Thiamine biosynthesis</keyword>
<dbReference type="PIRSF" id="PIRSF003170">
    <property type="entry name" value="Pet18p"/>
    <property type="match status" value="1"/>
</dbReference>
<evidence type="ECO:0000313" key="5">
    <source>
        <dbReference type="Proteomes" id="UP000502005"/>
    </source>
</evidence>
<keyword evidence="4" id="KW-0614">Plasmid</keyword>
<dbReference type="SUPFAM" id="SSF48613">
    <property type="entry name" value="Heme oxygenase-like"/>
    <property type="match status" value="1"/>
</dbReference>
<gene>
    <name evidence="4" type="ORF">CUN67_22205</name>
</gene>
<accession>A0A6B9G3X2</accession>
<reference evidence="4 5" key="1">
    <citation type="submission" date="2017-11" db="EMBL/GenBank/DDBJ databases">
        <title>Genome sequence of Pantoea cypripedii NE1.</title>
        <authorList>
            <person name="Nascimento F.X."/>
        </authorList>
    </citation>
    <scope>NUCLEOTIDE SEQUENCE [LARGE SCALE GENOMIC DNA]</scope>
    <source>
        <strain evidence="4 5">NE1</strain>
        <plasmid evidence="5">pne1a</plasmid>
    </source>
</reference>
<name>A0A6B9G3X2_PANCY</name>
<comment type="function">
    <text evidence="1">Catalyzes an amino-pyrimidine hydrolysis reaction at the C5' of the pyrimidine moiety of thiamine compounds, a reaction that is part of a thiamine salvage pathway. Thus, catalyzes the conversion of 4-amino-5-aminomethyl-2-methylpyrimidine to 4-amino-5-hydroxymethyl-2-methylpyrimidine (HMP).</text>
</comment>
<evidence type="ECO:0000256" key="2">
    <source>
        <dbReference type="PIRSR" id="PIRSR003170-1"/>
    </source>
</evidence>
<evidence type="ECO:0000256" key="1">
    <source>
        <dbReference type="PIRNR" id="PIRNR003170"/>
    </source>
</evidence>
<dbReference type="EMBL" id="CP024769">
    <property type="protein sequence ID" value="QGY31698.1"/>
    <property type="molecule type" value="Genomic_DNA"/>
</dbReference>
<proteinExistence type="inferred from homology"/>
<geneLocation type="plasmid" evidence="5">
    <name>pne1a</name>
</geneLocation>
<dbReference type="Gene3D" id="1.20.910.10">
    <property type="entry name" value="Heme oxygenase-like"/>
    <property type="match status" value="1"/>
</dbReference>
<sequence>MMSFTDRLLQEHQAIWQEMQQHRFVLDIEQDQLDEAVFNRYLVFEGNFVATAIAIFALGISKAPGIRQQRWLITVLNALVDTQIAWFEEVYVRRNIDPASVPGDLPGVKRFDQGMLQAAQQGSYADIITIMFGAEWMYYHWCARVAEKSQSDADIRRWVELHAEEAFYQQASWLKAELDACAATLPESEQQRLSKLYAEVLRWEIDFHSAAWLD</sequence>
<dbReference type="InterPro" id="IPR050967">
    <property type="entry name" value="Thiamine_Salvage_TenA"/>
</dbReference>
<comment type="similarity">
    <text evidence="1">Belongs to the TenA family.</text>
</comment>
<dbReference type="InterPro" id="IPR026285">
    <property type="entry name" value="TenA_E"/>
</dbReference>
<feature type="active site" description="Proton donor" evidence="2">
    <location>
        <position position="204"/>
    </location>
</feature>
<protein>
    <recommendedName>
        <fullName evidence="1">Aminopyrimidine aminohydrolase</fullName>
        <ecNumber evidence="1">3.5.99.2</ecNumber>
    </recommendedName>
</protein>
<dbReference type="AlphaFoldDB" id="A0A6B9G3X2"/>
<dbReference type="Proteomes" id="UP000502005">
    <property type="component" value="Plasmid pNE1A"/>
</dbReference>
<comment type="pathway">
    <text evidence="1">Cofactor biosynthesis; thiamine diphosphate biosynthesis.</text>
</comment>
<dbReference type="PANTHER" id="PTHR43198">
    <property type="entry name" value="BIFUNCTIONAL TH2 PROTEIN"/>
    <property type="match status" value="1"/>
</dbReference>
<evidence type="ECO:0000259" key="3">
    <source>
        <dbReference type="Pfam" id="PF03070"/>
    </source>
</evidence>
<dbReference type="Pfam" id="PF03070">
    <property type="entry name" value="TENA_THI-4"/>
    <property type="match status" value="1"/>
</dbReference>
<dbReference type="GO" id="GO:0050334">
    <property type="term" value="F:thiaminase activity"/>
    <property type="evidence" value="ECO:0007669"/>
    <property type="project" value="UniProtKB-UniRule"/>
</dbReference>
<dbReference type="UniPathway" id="UPA00060"/>
<dbReference type="GO" id="GO:0009228">
    <property type="term" value="P:thiamine biosynthetic process"/>
    <property type="evidence" value="ECO:0007669"/>
    <property type="project" value="UniProtKB-KW"/>
</dbReference>
<organism evidence="4 5">
    <name type="scientific">Pantoea cypripedii</name>
    <name type="common">Pectobacterium cypripedii</name>
    <name type="synonym">Erwinia cypripedii</name>
    <dbReference type="NCBI Taxonomy" id="55209"/>
    <lineage>
        <taxon>Bacteria</taxon>
        <taxon>Pseudomonadati</taxon>
        <taxon>Pseudomonadota</taxon>
        <taxon>Gammaproteobacteria</taxon>
        <taxon>Enterobacterales</taxon>
        <taxon>Erwiniaceae</taxon>
        <taxon>Pantoea</taxon>
    </lineage>
</organism>
<dbReference type="PANTHER" id="PTHR43198:SF2">
    <property type="entry name" value="SI:CH1073-67J19.1-RELATED"/>
    <property type="match status" value="1"/>
</dbReference>